<reference evidence="2 3" key="1">
    <citation type="submission" date="2021-03" db="EMBL/GenBank/DDBJ databases">
        <authorList>
            <person name="So Y."/>
        </authorList>
    </citation>
    <scope>NUCLEOTIDE SEQUENCE [LARGE SCALE GENOMIC DNA]</scope>
    <source>
        <strain evidence="2 3">PWR1</strain>
    </source>
</reference>
<evidence type="ECO:0000313" key="2">
    <source>
        <dbReference type="EMBL" id="MBP0465234.1"/>
    </source>
</evidence>
<dbReference type="RefSeq" id="WP_209352623.1">
    <property type="nucleotide sequence ID" value="NZ_JAGIYZ010000014.1"/>
</dbReference>
<dbReference type="Pfam" id="PF03537">
    <property type="entry name" value="Glyco_hydro_114"/>
    <property type="match status" value="1"/>
</dbReference>
<dbReference type="Proteomes" id="UP000680815">
    <property type="component" value="Unassembled WGS sequence"/>
</dbReference>
<dbReference type="InterPro" id="IPR013785">
    <property type="entry name" value="Aldolase_TIM"/>
</dbReference>
<dbReference type="EMBL" id="JAGIYZ010000014">
    <property type="protein sequence ID" value="MBP0465234.1"/>
    <property type="molecule type" value="Genomic_DNA"/>
</dbReference>
<dbReference type="SUPFAM" id="SSF51445">
    <property type="entry name" value="(Trans)glycosidases"/>
    <property type="match status" value="1"/>
</dbReference>
<dbReference type="PANTHER" id="PTHR35882">
    <property type="entry name" value="PELA"/>
    <property type="match status" value="1"/>
</dbReference>
<dbReference type="PANTHER" id="PTHR35882:SF2">
    <property type="entry name" value="PELA"/>
    <property type="match status" value="1"/>
</dbReference>
<protein>
    <submittedName>
        <fullName evidence="2">Endo alpha-1,4 polygalactosaminidase</fullName>
    </submittedName>
</protein>
<evidence type="ECO:0000313" key="3">
    <source>
        <dbReference type="Proteomes" id="UP000680815"/>
    </source>
</evidence>
<proteinExistence type="predicted"/>
<dbReference type="InterPro" id="IPR004352">
    <property type="entry name" value="GH114_TIM-barrel"/>
</dbReference>
<feature type="domain" description="Glycoside-hydrolase family GH114 TIM-barrel" evidence="1">
    <location>
        <begin position="59"/>
        <end position="287"/>
    </location>
</feature>
<dbReference type="InterPro" id="IPR017853">
    <property type="entry name" value="GH"/>
</dbReference>
<evidence type="ECO:0000259" key="1">
    <source>
        <dbReference type="Pfam" id="PF03537"/>
    </source>
</evidence>
<comment type="caution">
    <text evidence="2">The sequence shown here is derived from an EMBL/GenBank/DDBJ whole genome shotgun (WGS) entry which is preliminary data.</text>
</comment>
<name>A0ABS4AV41_9PROT</name>
<keyword evidence="3" id="KW-1185">Reference proteome</keyword>
<sequence length="297" mass="32825">MKGNGGVTGRGAAGIGRRLAAAILGAGAVGGFAARACPGVECRFLVYYGRDEAAPIGDYDLVVLDAEAPAALLARRAPGARMLGYVSMGEVHASRAYFAEAEAGGILLGRNPSWPDAWFVDMRAPLWERLVLDRIVPAVLARGFDGVFLDTLDDAEYLEQREPRRHAGMIDAAAGLVRRMRRRFPAAGIMVNRGYALLPNLVGQFDMLLGESVRTTHEADGTTYRRLPENDYAWQRDLMWEARRRFPSLRLYSLDYWDPADRDGIARIYAEQRRNGFVPYVATPDLTRIVPPPREAS</sequence>
<accession>A0ABS4AV41</accession>
<dbReference type="Gene3D" id="3.20.20.70">
    <property type="entry name" value="Aldolase class I"/>
    <property type="match status" value="1"/>
</dbReference>
<organism evidence="2 3">
    <name type="scientific">Roseomonas nitratireducens</name>
    <dbReference type="NCBI Taxonomy" id="2820810"/>
    <lineage>
        <taxon>Bacteria</taxon>
        <taxon>Pseudomonadati</taxon>
        <taxon>Pseudomonadota</taxon>
        <taxon>Alphaproteobacteria</taxon>
        <taxon>Acetobacterales</taxon>
        <taxon>Roseomonadaceae</taxon>
        <taxon>Roseomonas</taxon>
    </lineage>
</organism>
<gene>
    <name evidence="2" type="ORF">J5Y09_15015</name>
</gene>